<evidence type="ECO:0000313" key="3">
    <source>
        <dbReference type="EMBL" id="KAG7194108.1"/>
    </source>
</evidence>
<dbReference type="GO" id="GO:0005634">
    <property type="term" value="C:nucleus"/>
    <property type="evidence" value="ECO:0007669"/>
    <property type="project" value="TreeGrafter"/>
</dbReference>
<dbReference type="PANTHER" id="PTHR16487">
    <property type="entry name" value="PPP4R2-RELATED PROTEIN"/>
    <property type="match status" value="1"/>
</dbReference>
<proteinExistence type="inferred from homology"/>
<dbReference type="InterPro" id="IPR015267">
    <property type="entry name" value="PPP4R2"/>
</dbReference>
<comment type="caution">
    <text evidence="3">The sequence shown here is derived from an EMBL/GenBank/DDBJ whole genome shotgun (WGS) entry which is preliminary data.</text>
</comment>
<dbReference type="GO" id="GO:0005737">
    <property type="term" value="C:cytoplasm"/>
    <property type="evidence" value="ECO:0007669"/>
    <property type="project" value="TreeGrafter"/>
</dbReference>
<organism evidence="3 4">
    <name type="scientific">Scheffersomyces spartinae</name>
    <dbReference type="NCBI Taxonomy" id="45513"/>
    <lineage>
        <taxon>Eukaryota</taxon>
        <taxon>Fungi</taxon>
        <taxon>Dikarya</taxon>
        <taxon>Ascomycota</taxon>
        <taxon>Saccharomycotina</taxon>
        <taxon>Pichiomycetes</taxon>
        <taxon>Debaryomycetaceae</taxon>
        <taxon>Scheffersomyces</taxon>
    </lineage>
</organism>
<dbReference type="GeneID" id="66118190"/>
<evidence type="ECO:0000256" key="1">
    <source>
        <dbReference type="ARBA" id="ARBA00009207"/>
    </source>
</evidence>
<dbReference type="Pfam" id="PF09184">
    <property type="entry name" value="PPP4R2"/>
    <property type="match status" value="1"/>
</dbReference>
<evidence type="ECO:0000256" key="2">
    <source>
        <dbReference type="SAM" id="MobiDB-lite"/>
    </source>
</evidence>
<evidence type="ECO:0000313" key="4">
    <source>
        <dbReference type="Proteomes" id="UP000790833"/>
    </source>
</evidence>
<sequence length="315" mass="34804">MHLSFNKATPSLDADVNAFITEIATNKHVPKEMGSLWQDKYLPGILQWLDELVIKGTTAPHDNDDNDDKLFIFIEDTRGTNVPSEIIYQSKKIKLQLEMHFTRNPPFTLLRICELVADPIKAGYDINKGNLVILKFFNSLAKLVVVSSTLNDFPPETFSALSTNGDATSITNLSNGIDKESSSVTMVRIPWLAEVESEPEVSEDSIISEQLSFQQESNTAIDEIEQVQAEPMGDILPNSISVDIESKPTIDNISSPPIESPESNDAHTIPTSPDSPSEEEEAEAIKEAQVVDSEIKKRSSSEAGLEELEGSKRFL</sequence>
<feature type="region of interest" description="Disordered" evidence="2">
    <location>
        <begin position="247"/>
        <end position="315"/>
    </location>
</feature>
<dbReference type="GO" id="GO:0019888">
    <property type="term" value="F:protein phosphatase regulator activity"/>
    <property type="evidence" value="ECO:0007669"/>
    <property type="project" value="InterPro"/>
</dbReference>
<comment type="similarity">
    <text evidence="1">Belongs to the PPP4R2 family.</text>
</comment>
<dbReference type="PANTHER" id="PTHR16487:SF0">
    <property type="entry name" value="PROTEIN PHOSPHATASE 4 REGULATORY SUBUNIT 2-RELATED"/>
    <property type="match status" value="1"/>
</dbReference>
<keyword evidence="4" id="KW-1185">Reference proteome</keyword>
<dbReference type="EMBL" id="JAHMUF010000008">
    <property type="protein sequence ID" value="KAG7194108.1"/>
    <property type="molecule type" value="Genomic_DNA"/>
</dbReference>
<dbReference type="GO" id="GO:0030289">
    <property type="term" value="C:protein phosphatase 4 complex"/>
    <property type="evidence" value="ECO:0007669"/>
    <property type="project" value="InterPro"/>
</dbReference>
<gene>
    <name evidence="3" type="ORF">KQ657_004816</name>
</gene>
<reference evidence="3" key="1">
    <citation type="submission" date="2021-03" db="EMBL/GenBank/DDBJ databases">
        <authorList>
            <person name="Palmer J.M."/>
        </authorList>
    </citation>
    <scope>NUCLEOTIDE SEQUENCE</scope>
    <source>
        <strain evidence="3">ARV_011</strain>
    </source>
</reference>
<dbReference type="OrthoDB" id="341898at2759"/>
<name>A0A9P7VA07_9ASCO</name>
<dbReference type="RefSeq" id="XP_043049655.1">
    <property type="nucleotide sequence ID" value="XM_043195482.1"/>
</dbReference>
<dbReference type="Proteomes" id="UP000790833">
    <property type="component" value="Unassembled WGS sequence"/>
</dbReference>
<dbReference type="AlphaFoldDB" id="A0A9P7VA07"/>
<protein>
    <submittedName>
        <fullName evidence="3">Uncharacterized protein</fullName>
    </submittedName>
</protein>
<accession>A0A9P7VA07</accession>
<feature type="compositionally biased region" description="Low complexity" evidence="2">
    <location>
        <begin position="250"/>
        <end position="263"/>
    </location>
</feature>